<dbReference type="InParanoid" id="A0A3Q0GE18"/>
<evidence type="ECO:0000256" key="1">
    <source>
        <dbReference type="SAM" id="MobiDB-lite"/>
    </source>
</evidence>
<feature type="compositionally biased region" description="Basic and acidic residues" evidence="1">
    <location>
        <begin position="95"/>
        <end position="111"/>
    </location>
</feature>
<dbReference type="KEGG" id="asn:112549992"/>
<feature type="compositionally biased region" description="Acidic residues" evidence="1">
    <location>
        <begin position="38"/>
        <end position="79"/>
    </location>
</feature>
<dbReference type="GeneID" id="112549992"/>
<evidence type="ECO:0000313" key="2">
    <source>
        <dbReference type="Proteomes" id="UP000189705"/>
    </source>
</evidence>
<feature type="compositionally biased region" description="Basic and acidic residues" evidence="1">
    <location>
        <begin position="16"/>
        <end position="37"/>
    </location>
</feature>
<name>A0A3Q0GE18_ALLSI</name>
<sequence length="236" mass="24920">MAGTFGEPCPTNRGTGENRYRGETERESLAEELRGDGVEEPEASFDGDGEGVGDGVEDPEDSLDGEGDGDGVEEPEASFDGEGKGDGDGMEEPEASFRGDGEGDSDGVKEPETNMQAASFMARLGSQVEMFHKNGNHLRPSHGKDGQGSGVFLDLPMARGGLPSSSQVAAPTLSDLHLNGKCGERARRHPLEVGGPRHLCGQGKPQPEPTLVGKCSSGRGRFQMMQLIETKLFVCL</sequence>
<evidence type="ECO:0000313" key="3">
    <source>
        <dbReference type="RefSeq" id="XP_025057854.1"/>
    </source>
</evidence>
<dbReference type="RefSeq" id="XP_025057854.1">
    <property type="nucleotide sequence ID" value="XM_025202069.1"/>
</dbReference>
<dbReference type="Proteomes" id="UP000189705">
    <property type="component" value="Unplaced"/>
</dbReference>
<proteinExistence type="predicted"/>
<dbReference type="AlphaFoldDB" id="A0A3Q0GE18"/>
<reference evidence="3" key="1">
    <citation type="submission" date="2025-08" db="UniProtKB">
        <authorList>
            <consortium name="RefSeq"/>
        </authorList>
    </citation>
    <scope>IDENTIFICATION</scope>
</reference>
<gene>
    <name evidence="3" type="primary">LOC112549992</name>
</gene>
<accession>A0A3Q0GE18</accession>
<feature type="region of interest" description="Disordered" evidence="1">
    <location>
        <begin position="1"/>
        <end position="111"/>
    </location>
</feature>
<keyword evidence="2" id="KW-1185">Reference proteome</keyword>
<protein>
    <submittedName>
        <fullName evidence="3">Uncharacterized protein LOC112549992</fullName>
    </submittedName>
</protein>
<organism evidence="2 3">
    <name type="scientific">Alligator sinensis</name>
    <name type="common">Chinese alligator</name>
    <dbReference type="NCBI Taxonomy" id="38654"/>
    <lineage>
        <taxon>Eukaryota</taxon>
        <taxon>Metazoa</taxon>
        <taxon>Chordata</taxon>
        <taxon>Craniata</taxon>
        <taxon>Vertebrata</taxon>
        <taxon>Euteleostomi</taxon>
        <taxon>Archelosauria</taxon>
        <taxon>Archosauria</taxon>
        <taxon>Crocodylia</taxon>
        <taxon>Alligatoridae</taxon>
        <taxon>Alligatorinae</taxon>
        <taxon>Alligator</taxon>
    </lineage>
</organism>